<gene>
    <name evidence="2" type="ORF">ABVK25_005605</name>
</gene>
<evidence type="ECO:0000256" key="1">
    <source>
        <dbReference type="SAM" id="MobiDB-lite"/>
    </source>
</evidence>
<evidence type="ECO:0000313" key="3">
    <source>
        <dbReference type="Proteomes" id="UP001590951"/>
    </source>
</evidence>
<proteinExistence type="predicted"/>
<feature type="compositionally biased region" description="Polar residues" evidence="1">
    <location>
        <begin position="142"/>
        <end position="153"/>
    </location>
</feature>
<feature type="region of interest" description="Disordered" evidence="1">
    <location>
        <begin position="60"/>
        <end position="169"/>
    </location>
</feature>
<organism evidence="2 3">
    <name type="scientific">Lepraria finkii</name>
    <dbReference type="NCBI Taxonomy" id="1340010"/>
    <lineage>
        <taxon>Eukaryota</taxon>
        <taxon>Fungi</taxon>
        <taxon>Dikarya</taxon>
        <taxon>Ascomycota</taxon>
        <taxon>Pezizomycotina</taxon>
        <taxon>Lecanoromycetes</taxon>
        <taxon>OSLEUM clade</taxon>
        <taxon>Lecanoromycetidae</taxon>
        <taxon>Lecanorales</taxon>
        <taxon>Lecanorineae</taxon>
        <taxon>Stereocaulaceae</taxon>
        <taxon>Lepraria</taxon>
    </lineage>
</organism>
<name>A0ABR4BAJ1_9LECA</name>
<feature type="compositionally biased region" description="Basic and acidic residues" evidence="1">
    <location>
        <begin position="121"/>
        <end position="130"/>
    </location>
</feature>
<dbReference type="EMBL" id="JBHFEH010000017">
    <property type="protein sequence ID" value="KAL2054066.1"/>
    <property type="molecule type" value="Genomic_DNA"/>
</dbReference>
<evidence type="ECO:0000313" key="2">
    <source>
        <dbReference type="EMBL" id="KAL2054066.1"/>
    </source>
</evidence>
<accession>A0ABR4BAJ1</accession>
<sequence length="169" mass="18272">MAKILLSCVRLVREPTVIATTVIKEEEDEEEDTGYFSRRTSRLSKRVESVPDIEFTLVAEGTPRSGSEKSNIGEVTPESGSMLRSSGDYFDPAKAKPGSTVGGAADYFDPHPGRQRTGYDGARDSEETVDRTLMPRIEQGGINDSTLSASGSTAKVKGNFGRRSGLPRP</sequence>
<reference evidence="2 3" key="1">
    <citation type="submission" date="2024-09" db="EMBL/GenBank/DDBJ databases">
        <title>Rethinking Asexuality: The Enigmatic Case of Functional Sexual Genes in Lepraria (Stereocaulaceae).</title>
        <authorList>
            <person name="Doellman M."/>
            <person name="Sun Y."/>
            <person name="Barcenas-Pena A."/>
            <person name="Lumbsch H.T."/>
            <person name="Grewe F."/>
        </authorList>
    </citation>
    <scope>NUCLEOTIDE SEQUENCE [LARGE SCALE GENOMIC DNA]</scope>
    <source>
        <strain evidence="2 3">Grewe 0041</strain>
    </source>
</reference>
<keyword evidence="3" id="KW-1185">Reference proteome</keyword>
<comment type="caution">
    <text evidence="2">The sequence shown here is derived from an EMBL/GenBank/DDBJ whole genome shotgun (WGS) entry which is preliminary data.</text>
</comment>
<dbReference type="Proteomes" id="UP001590951">
    <property type="component" value="Unassembled WGS sequence"/>
</dbReference>
<protein>
    <submittedName>
        <fullName evidence="2">Uncharacterized protein</fullName>
    </submittedName>
</protein>